<dbReference type="InterPro" id="IPR023631">
    <property type="entry name" value="Amidase_dom"/>
</dbReference>
<dbReference type="InterPro" id="IPR020556">
    <property type="entry name" value="Amidase_CS"/>
</dbReference>
<dbReference type="RefSeq" id="WP_311618171.1">
    <property type="nucleotide sequence ID" value="NZ_JAVREV010000007.1"/>
</dbReference>
<reference evidence="4" key="1">
    <citation type="submission" date="2023-07" db="EMBL/GenBank/DDBJ databases">
        <title>30 novel species of actinomycetes from the DSMZ collection.</title>
        <authorList>
            <person name="Nouioui I."/>
        </authorList>
    </citation>
    <scope>NUCLEOTIDE SEQUENCE [LARGE SCALE GENOMIC DNA]</scope>
    <source>
        <strain evidence="4">DSM 41886</strain>
    </source>
</reference>
<dbReference type="InterPro" id="IPR000120">
    <property type="entry name" value="Amidase"/>
</dbReference>
<sequence length="472" mass="48484">MENALWARSATEQAELVRSGAVSAAELVGSHLERIEAVNPEVNAITQLLADRARADAAETDRRRAAGEEAGPLAGVPFTVKESIGIGGVPTTHGAQRLRGLVAGADAPPVARLRAAGAIPVGHTNMPTLTLAGMHTSSELFGDTVNPWDPGVTPGGSSGGDGAAVATGMTALGLGNDAGGSVRVPASFCGVAGLKPTYGRFPADHRIGPDDPPLGAQLFVVDGPLARRVGDLRAACRVLAGTDPRDPRAVPVPLEGAPLPGPARVAVVTDPGGLGVHPAVREAVRTAAGALAEAGYAVTEVPDVPRLAEAVETYGSLLMTEFAPSWPTVRTLLGEGGHRYIEMSLAKTNPVDVAEYLRLTGVLLGLKRAWSEFLDTYPLLLAPVFTEPPVEPGIESRDTAGHERVGTAMRLCSATSLAGVPAVAVPAGVADGLPIGVQIIGRAYREDLCLDAAEAVERHVGPLTPIDPARRG</sequence>
<dbReference type="SUPFAM" id="SSF75304">
    <property type="entry name" value="Amidase signature (AS) enzymes"/>
    <property type="match status" value="1"/>
</dbReference>
<dbReference type="EMBL" id="JAVREV010000007">
    <property type="protein sequence ID" value="MDT0443867.1"/>
    <property type="molecule type" value="Genomic_DNA"/>
</dbReference>
<evidence type="ECO:0000313" key="4">
    <source>
        <dbReference type="Proteomes" id="UP001183615"/>
    </source>
</evidence>
<dbReference type="InterPro" id="IPR036928">
    <property type="entry name" value="AS_sf"/>
</dbReference>
<feature type="domain" description="Amidase" evidence="2">
    <location>
        <begin position="26"/>
        <end position="450"/>
    </location>
</feature>
<dbReference type="PANTHER" id="PTHR11895">
    <property type="entry name" value="TRANSAMIDASE"/>
    <property type="match status" value="1"/>
</dbReference>
<evidence type="ECO:0000313" key="3">
    <source>
        <dbReference type="EMBL" id="MDT0443867.1"/>
    </source>
</evidence>
<comment type="caution">
    <text evidence="3">The sequence shown here is derived from an EMBL/GenBank/DDBJ whole genome shotgun (WGS) entry which is preliminary data.</text>
</comment>
<dbReference type="PANTHER" id="PTHR11895:SF7">
    <property type="entry name" value="GLUTAMYL-TRNA(GLN) AMIDOTRANSFERASE SUBUNIT A, MITOCHONDRIAL"/>
    <property type="match status" value="1"/>
</dbReference>
<dbReference type="NCBIfam" id="NF005687">
    <property type="entry name" value="PRK07487.1"/>
    <property type="match status" value="1"/>
</dbReference>
<protein>
    <submittedName>
        <fullName evidence="3">Amidase</fullName>
    </submittedName>
</protein>
<dbReference type="Pfam" id="PF01425">
    <property type="entry name" value="Amidase"/>
    <property type="match status" value="1"/>
</dbReference>
<comment type="similarity">
    <text evidence="1">Belongs to the amidase family.</text>
</comment>
<gene>
    <name evidence="3" type="ORF">RM779_14890</name>
</gene>
<keyword evidence="4" id="KW-1185">Reference proteome</keyword>
<dbReference type="Proteomes" id="UP001183615">
    <property type="component" value="Unassembled WGS sequence"/>
</dbReference>
<proteinExistence type="inferred from homology"/>
<evidence type="ECO:0000259" key="2">
    <source>
        <dbReference type="Pfam" id="PF01425"/>
    </source>
</evidence>
<name>A0ABU2S4F7_9ACTN</name>
<dbReference type="Gene3D" id="3.90.1300.10">
    <property type="entry name" value="Amidase signature (AS) domain"/>
    <property type="match status" value="1"/>
</dbReference>
<evidence type="ECO:0000256" key="1">
    <source>
        <dbReference type="ARBA" id="ARBA00009199"/>
    </source>
</evidence>
<organism evidence="3 4">
    <name type="scientific">Streptomyces johnsoniae</name>
    <dbReference type="NCBI Taxonomy" id="3075532"/>
    <lineage>
        <taxon>Bacteria</taxon>
        <taxon>Bacillati</taxon>
        <taxon>Actinomycetota</taxon>
        <taxon>Actinomycetes</taxon>
        <taxon>Kitasatosporales</taxon>
        <taxon>Streptomycetaceae</taxon>
        <taxon>Streptomyces</taxon>
    </lineage>
</organism>
<dbReference type="PROSITE" id="PS00571">
    <property type="entry name" value="AMIDASES"/>
    <property type="match status" value="1"/>
</dbReference>
<accession>A0ABU2S4F7</accession>